<feature type="domain" description="Tyr recombinase" evidence="6">
    <location>
        <begin position="246"/>
        <end position="421"/>
    </location>
</feature>
<dbReference type="Gene3D" id="1.10.443.10">
    <property type="entry name" value="Intergrase catalytic core"/>
    <property type="match status" value="1"/>
</dbReference>
<dbReference type="Gene3D" id="1.10.150.130">
    <property type="match status" value="1"/>
</dbReference>
<keyword evidence="4" id="KW-0233">DNA recombination</keyword>
<dbReference type="InterPro" id="IPR011010">
    <property type="entry name" value="DNA_brk_join_enz"/>
</dbReference>
<dbReference type="InterPro" id="IPR025269">
    <property type="entry name" value="SAM-like_dom"/>
</dbReference>
<dbReference type="PROSITE" id="PS51898">
    <property type="entry name" value="TYR_RECOMBINASE"/>
    <property type="match status" value="1"/>
</dbReference>
<organism evidence="8">
    <name type="scientific">Roseihalotalea indica</name>
    <dbReference type="NCBI Taxonomy" id="2867963"/>
    <lineage>
        <taxon>Bacteria</taxon>
        <taxon>Pseudomonadati</taxon>
        <taxon>Bacteroidota</taxon>
        <taxon>Cytophagia</taxon>
        <taxon>Cytophagales</taxon>
        <taxon>Catalimonadaceae</taxon>
        <taxon>Roseihalotalea</taxon>
    </lineage>
</organism>
<dbReference type="PANTHER" id="PTHR30349:SF64">
    <property type="entry name" value="PROPHAGE INTEGRASE INTD-RELATED"/>
    <property type="match status" value="1"/>
</dbReference>
<evidence type="ECO:0000256" key="4">
    <source>
        <dbReference type="ARBA" id="ARBA00023172"/>
    </source>
</evidence>
<dbReference type="SUPFAM" id="SSF56349">
    <property type="entry name" value="DNA breaking-rejoining enzymes"/>
    <property type="match status" value="1"/>
</dbReference>
<keyword evidence="2" id="KW-0229">DNA integration</keyword>
<dbReference type="PROSITE" id="PS51900">
    <property type="entry name" value="CB"/>
    <property type="match status" value="1"/>
</dbReference>
<dbReference type="InterPro" id="IPR010998">
    <property type="entry name" value="Integrase_recombinase_N"/>
</dbReference>
<evidence type="ECO:0000256" key="2">
    <source>
        <dbReference type="ARBA" id="ARBA00022908"/>
    </source>
</evidence>
<dbReference type="InterPro" id="IPR013762">
    <property type="entry name" value="Integrase-like_cat_sf"/>
</dbReference>
<evidence type="ECO:0000313" key="8">
    <source>
        <dbReference type="EMBL" id="WKN34380.1"/>
    </source>
</evidence>
<comment type="similarity">
    <text evidence="1">Belongs to the 'phage' integrase family.</text>
</comment>
<dbReference type="InterPro" id="IPR044068">
    <property type="entry name" value="CB"/>
</dbReference>
<proteinExistence type="inferred from homology"/>
<protein>
    <submittedName>
        <fullName evidence="8">Phage integrase SAM-like domain-containing protein</fullName>
    </submittedName>
</protein>
<feature type="domain" description="Core-binding (CB)" evidence="7">
    <location>
        <begin position="130"/>
        <end position="222"/>
    </location>
</feature>
<name>A0AA49GKS5_9BACT</name>
<dbReference type="GO" id="GO:0003677">
    <property type="term" value="F:DNA binding"/>
    <property type="evidence" value="ECO:0007669"/>
    <property type="project" value="UniProtKB-UniRule"/>
</dbReference>
<dbReference type="PANTHER" id="PTHR30349">
    <property type="entry name" value="PHAGE INTEGRASE-RELATED"/>
    <property type="match status" value="1"/>
</dbReference>
<dbReference type="EMBL" id="CP120682">
    <property type="protein sequence ID" value="WKN34380.1"/>
    <property type="molecule type" value="Genomic_DNA"/>
</dbReference>
<dbReference type="GO" id="GO:0015074">
    <property type="term" value="P:DNA integration"/>
    <property type="evidence" value="ECO:0007669"/>
    <property type="project" value="UniProtKB-KW"/>
</dbReference>
<keyword evidence="3 5" id="KW-0238">DNA-binding</keyword>
<reference evidence="8" key="1">
    <citation type="journal article" date="2023" name="Comput. Struct. Biotechnol. J.">
        <title>Discovery of a novel marine Bacteroidetes with a rich repertoire of carbohydrate-active enzymes.</title>
        <authorList>
            <person name="Chen B."/>
            <person name="Liu G."/>
            <person name="Chen Q."/>
            <person name="Wang H."/>
            <person name="Liu L."/>
            <person name="Tang K."/>
        </authorList>
    </citation>
    <scope>NUCLEOTIDE SEQUENCE</scope>
    <source>
        <strain evidence="8">TK19036</strain>
    </source>
</reference>
<evidence type="ECO:0000256" key="1">
    <source>
        <dbReference type="ARBA" id="ARBA00008857"/>
    </source>
</evidence>
<evidence type="ECO:0000256" key="3">
    <source>
        <dbReference type="ARBA" id="ARBA00023125"/>
    </source>
</evidence>
<evidence type="ECO:0000256" key="5">
    <source>
        <dbReference type="PROSITE-ProRule" id="PRU01248"/>
    </source>
</evidence>
<reference evidence="8" key="2">
    <citation type="journal article" date="2024" name="Antonie Van Leeuwenhoek">
        <title>Roseihalotalea indica gen. nov., sp. nov., a halophilic Bacteroidetes from mesopelagic Southwest Indian Ocean with higher carbohydrate metabolic potential.</title>
        <authorList>
            <person name="Chen B."/>
            <person name="Zhang M."/>
            <person name="Lin D."/>
            <person name="Ye J."/>
            <person name="Tang K."/>
        </authorList>
    </citation>
    <scope>NUCLEOTIDE SEQUENCE</scope>
    <source>
        <strain evidence="8">TK19036</strain>
    </source>
</reference>
<gene>
    <name evidence="8" type="ORF">K4G66_18550</name>
</gene>
<dbReference type="Pfam" id="PF13102">
    <property type="entry name" value="Phage_int_SAM_5"/>
    <property type="match status" value="1"/>
</dbReference>
<dbReference type="AlphaFoldDB" id="A0AA49GKS5"/>
<dbReference type="GO" id="GO:0006310">
    <property type="term" value="P:DNA recombination"/>
    <property type="evidence" value="ECO:0007669"/>
    <property type="project" value="UniProtKB-KW"/>
</dbReference>
<dbReference type="InterPro" id="IPR002104">
    <property type="entry name" value="Integrase_catalytic"/>
</dbReference>
<dbReference type="Pfam" id="PF20172">
    <property type="entry name" value="DUF6538"/>
    <property type="match status" value="1"/>
</dbReference>
<dbReference type="InterPro" id="IPR050090">
    <property type="entry name" value="Tyrosine_recombinase_XerCD"/>
</dbReference>
<accession>A0AA49GKS5</accession>
<sequence length="428" mass="48863">MATYLRKRGKNFHFRKRVPKDFQGLFQKDVIQVPLGTDSRAVALQRASNFNLTLEDFWKSIVGVDEADATEKFKSAVLKAKMFGFQYKPKHELVSQSPLPEFLNRLNVADAVSDKDTKEVLLGGIDRPTVTLSKATEEFFKHEAGNLKDLSEYQLRKWEIPRRLAVKNFIQVIGDKPLTDVSRKDVLDFRNWWVNKIDADNMSANTANKQFGFVKKIINTAVDNYTLDMNVAALFKGIFLKDSDKKTRHPFSSEFIKSVLFNTSDSGLNEEAQLLIFAMADTGARIAELTGLEERDIILNADIPHIKIRPNQIRVLKTKQSERDLPLVGASLYAFKTLGGSFKRYLGKPDLISNTINKYYRENGLFPSENHSLYSLRHSFEDRLTAVEPPDKVQAALMGHKYARPRYGHGPSLEQKKSWLDKIAFQIR</sequence>
<evidence type="ECO:0000259" key="7">
    <source>
        <dbReference type="PROSITE" id="PS51900"/>
    </source>
</evidence>
<evidence type="ECO:0000259" key="6">
    <source>
        <dbReference type="PROSITE" id="PS51898"/>
    </source>
</evidence>
<dbReference type="InterPro" id="IPR046668">
    <property type="entry name" value="DUF6538"/>
</dbReference>